<organism evidence="1 2">
    <name type="scientific">Rhodopirellula sallentina SM41</name>
    <dbReference type="NCBI Taxonomy" id="1263870"/>
    <lineage>
        <taxon>Bacteria</taxon>
        <taxon>Pseudomonadati</taxon>
        <taxon>Planctomycetota</taxon>
        <taxon>Planctomycetia</taxon>
        <taxon>Pirellulales</taxon>
        <taxon>Pirellulaceae</taxon>
        <taxon>Rhodopirellula</taxon>
    </lineage>
</organism>
<comment type="caution">
    <text evidence="1">The sequence shown here is derived from an EMBL/GenBank/DDBJ whole genome shotgun (WGS) entry which is preliminary data.</text>
</comment>
<dbReference type="Proteomes" id="UP000011885">
    <property type="component" value="Unassembled WGS sequence"/>
</dbReference>
<dbReference type="AlphaFoldDB" id="M5UAL1"/>
<sequence>MLICTLGCAVDFFAAVLSYMRTSVIDRLYAIFRGGFDERGCGESTHS</sequence>
<evidence type="ECO:0000313" key="2">
    <source>
        <dbReference type="Proteomes" id="UP000011885"/>
    </source>
</evidence>
<evidence type="ECO:0000313" key="1">
    <source>
        <dbReference type="EMBL" id="EMI58334.1"/>
    </source>
</evidence>
<accession>M5UAL1</accession>
<protein>
    <submittedName>
        <fullName evidence="1">Uncharacterized protein</fullName>
    </submittedName>
</protein>
<keyword evidence="2" id="KW-1185">Reference proteome</keyword>
<dbReference type="EMBL" id="ANOH01000019">
    <property type="protein sequence ID" value="EMI58334.1"/>
    <property type="molecule type" value="Genomic_DNA"/>
</dbReference>
<proteinExistence type="predicted"/>
<dbReference type="PATRIC" id="fig|1263870.3.peg.249"/>
<reference evidence="1 2" key="1">
    <citation type="journal article" date="2013" name="Mar. Genomics">
        <title>Expression of sulfatases in Rhodopirellula baltica and the diversity of sulfatases in the genus Rhodopirellula.</title>
        <authorList>
            <person name="Wegner C.E."/>
            <person name="Richter-Heitmann T."/>
            <person name="Klindworth A."/>
            <person name="Klockow C."/>
            <person name="Richter M."/>
            <person name="Achstetter T."/>
            <person name="Glockner F.O."/>
            <person name="Harder J."/>
        </authorList>
    </citation>
    <scope>NUCLEOTIDE SEQUENCE [LARGE SCALE GENOMIC DNA]</scope>
    <source>
        <strain evidence="1 2">SM41</strain>
    </source>
</reference>
<gene>
    <name evidence="1" type="ORF">RSSM_00226</name>
</gene>
<name>M5UAL1_9BACT</name>